<protein>
    <recommendedName>
        <fullName evidence="7">Palmitoyltransferase</fullName>
        <ecNumber evidence="7">2.3.1.225</ecNumber>
    </recommendedName>
</protein>
<feature type="transmembrane region" description="Helical" evidence="7">
    <location>
        <begin position="202"/>
        <end position="224"/>
    </location>
</feature>
<organism evidence="10 11">
    <name type="scientific">Diploscapter pachys</name>
    <dbReference type="NCBI Taxonomy" id="2018661"/>
    <lineage>
        <taxon>Eukaryota</taxon>
        <taxon>Metazoa</taxon>
        <taxon>Ecdysozoa</taxon>
        <taxon>Nematoda</taxon>
        <taxon>Chromadorea</taxon>
        <taxon>Rhabditida</taxon>
        <taxon>Rhabditina</taxon>
        <taxon>Rhabditomorpha</taxon>
        <taxon>Rhabditoidea</taxon>
        <taxon>Rhabditidae</taxon>
        <taxon>Diploscapter</taxon>
    </lineage>
</organism>
<feature type="domain" description="Palmitoyltransferase DHHC" evidence="9">
    <location>
        <begin position="111"/>
        <end position="243"/>
    </location>
</feature>
<feature type="transmembrane region" description="Helical" evidence="7">
    <location>
        <begin position="38"/>
        <end position="56"/>
    </location>
</feature>
<evidence type="ECO:0000256" key="4">
    <source>
        <dbReference type="ARBA" id="ARBA00022989"/>
    </source>
</evidence>
<dbReference type="GO" id="GO:0016020">
    <property type="term" value="C:membrane"/>
    <property type="evidence" value="ECO:0007669"/>
    <property type="project" value="UniProtKB-SubCell"/>
</dbReference>
<keyword evidence="11" id="KW-1185">Reference proteome</keyword>
<dbReference type="EC" id="2.3.1.225" evidence="7"/>
<dbReference type="AlphaFoldDB" id="A0A2A2KE06"/>
<dbReference type="PANTHER" id="PTHR12246">
    <property type="entry name" value="PALMITOYLTRANSFERASE ZDHHC16"/>
    <property type="match status" value="1"/>
</dbReference>
<feature type="region of interest" description="Disordered" evidence="8">
    <location>
        <begin position="74"/>
        <end position="96"/>
    </location>
</feature>
<dbReference type="STRING" id="2018661.A0A2A2KE06"/>
<dbReference type="Pfam" id="PF01529">
    <property type="entry name" value="DHHC"/>
    <property type="match status" value="1"/>
</dbReference>
<dbReference type="GO" id="GO:0019706">
    <property type="term" value="F:protein-cysteine S-palmitoyltransferase activity"/>
    <property type="evidence" value="ECO:0007669"/>
    <property type="project" value="UniProtKB-EC"/>
</dbReference>
<proteinExistence type="inferred from homology"/>
<feature type="transmembrane region" description="Helical" evidence="7">
    <location>
        <begin position="7"/>
        <end position="32"/>
    </location>
</feature>
<keyword evidence="3 7" id="KW-0812">Transmembrane</keyword>
<dbReference type="PROSITE" id="PS50216">
    <property type="entry name" value="DHHC"/>
    <property type="match status" value="1"/>
</dbReference>
<evidence type="ECO:0000256" key="2">
    <source>
        <dbReference type="ARBA" id="ARBA00022679"/>
    </source>
</evidence>
<dbReference type="EMBL" id="LIAE01008849">
    <property type="protein sequence ID" value="PAV72098.1"/>
    <property type="molecule type" value="Genomic_DNA"/>
</dbReference>
<keyword evidence="5 7" id="KW-0472">Membrane</keyword>
<comment type="subcellular location">
    <subcellularLocation>
        <location evidence="1">Membrane</location>
        <topology evidence="1">Multi-pass membrane protein</topology>
    </subcellularLocation>
</comment>
<evidence type="ECO:0000313" key="10">
    <source>
        <dbReference type="EMBL" id="PAV72098.1"/>
    </source>
</evidence>
<comment type="caution">
    <text evidence="10">The sequence shown here is derived from an EMBL/GenBank/DDBJ whole genome shotgun (WGS) entry which is preliminary data.</text>
</comment>
<keyword evidence="4 7" id="KW-1133">Transmembrane helix</keyword>
<dbReference type="Proteomes" id="UP000218231">
    <property type="component" value="Unassembled WGS sequence"/>
</dbReference>
<evidence type="ECO:0000256" key="1">
    <source>
        <dbReference type="ARBA" id="ARBA00004141"/>
    </source>
</evidence>
<comment type="domain">
    <text evidence="7">The DHHC domain is required for palmitoyltransferase activity.</text>
</comment>
<dbReference type="InterPro" id="IPR001594">
    <property type="entry name" value="Palmitoyltrfase_DHHC"/>
</dbReference>
<keyword evidence="2 7" id="KW-0808">Transferase</keyword>
<feature type="transmembrane region" description="Helical" evidence="7">
    <location>
        <begin position="161"/>
        <end position="182"/>
    </location>
</feature>
<evidence type="ECO:0000313" key="11">
    <source>
        <dbReference type="Proteomes" id="UP000218231"/>
    </source>
</evidence>
<evidence type="ECO:0000259" key="9">
    <source>
        <dbReference type="Pfam" id="PF01529"/>
    </source>
</evidence>
<name>A0A2A2KE06_9BILA</name>
<evidence type="ECO:0000256" key="7">
    <source>
        <dbReference type="RuleBase" id="RU079119"/>
    </source>
</evidence>
<evidence type="ECO:0000256" key="8">
    <source>
        <dbReference type="SAM" id="MobiDB-lite"/>
    </source>
</evidence>
<accession>A0A2A2KE06</accession>
<evidence type="ECO:0000256" key="3">
    <source>
        <dbReference type="ARBA" id="ARBA00022692"/>
    </source>
</evidence>
<evidence type="ECO:0000256" key="5">
    <source>
        <dbReference type="ARBA" id="ARBA00023136"/>
    </source>
</evidence>
<reference evidence="10 11" key="1">
    <citation type="journal article" date="2017" name="Curr. Biol.">
        <title>Genome architecture and evolution of a unichromosomal asexual nematode.</title>
        <authorList>
            <person name="Fradin H."/>
            <person name="Zegar C."/>
            <person name="Gutwein M."/>
            <person name="Lucas J."/>
            <person name="Kovtun M."/>
            <person name="Corcoran D."/>
            <person name="Baugh L.R."/>
            <person name="Kiontke K."/>
            <person name="Gunsalus K."/>
            <person name="Fitch D.H."/>
            <person name="Piano F."/>
        </authorList>
    </citation>
    <scope>NUCLEOTIDE SEQUENCE [LARGE SCALE GENOMIC DNA]</scope>
    <source>
        <strain evidence="10">PF1309</strain>
    </source>
</reference>
<gene>
    <name evidence="10" type="ORF">WR25_20787</name>
</gene>
<dbReference type="InterPro" id="IPR039859">
    <property type="entry name" value="PFA4/ZDH16/20/ERF2-like"/>
</dbReference>
<sequence>MFQRDPCGLACVFIIYLCIGYADYVVTVWLVHPIFGQSFIGLTLIGAFNILILLTLTAHGRCMLTDPGVVPFSDPNQHRSHVNSSDDDDESASDGDAMMQRSRSGYAIGDNWTMCTRCKSFRPPRAHHCRVCKRCIRRMDHHCPWVNTCIGEFNQKYFLQFLFWVGMTSLFSMLIIGITWVYDDEHASTGINGKYGENAHHVKVLHSIFLAMEAALFGMFVLAVSCDQVSAIFSDETAVEAVQRRSRMDYRRSNVRRRSRMSLLKEVCGRGPIMLWFIPCTSHKTEKDIIASAKPRQTHFDV</sequence>
<keyword evidence="6 7" id="KW-0012">Acyltransferase</keyword>
<dbReference type="EMBL" id="LIAE01008849">
    <property type="protein sequence ID" value="PAV72101.1"/>
    <property type="molecule type" value="Genomic_DNA"/>
</dbReference>
<comment type="similarity">
    <text evidence="7">Belongs to the DHHC palmitoyltransferase family.</text>
</comment>
<evidence type="ECO:0000256" key="6">
    <source>
        <dbReference type="ARBA" id="ARBA00023315"/>
    </source>
</evidence>
<dbReference type="OrthoDB" id="339325at2759"/>
<comment type="catalytic activity">
    <reaction evidence="7">
        <text>L-cysteinyl-[protein] + hexadecanoyl-CoA = S-hexadecanoyl-L-cysteinyl-[protein] + CoA</text>
        <dbReference type="Rhea" id="RHEA:36683"/>
        <dbReference type="Rhea" id="RHEA-COMP:10131"/>
        <dbReference type="Rhea" id="RHEA-COMP:11032"/>
        <dbReference type="ChEBI" id="CHEBI:29950"/>
        <dbReference type="ChEBI" id="CHEBI:57287"/>
        <dbReference type="ChEBI" id="CHEBI:57379"/>
        <dbReference type="ChEBI" id="CHEBI:74151"/>
        <dbReference type="EC" id="2.3.1.225"/>
    </reaction>
</comment>